<evidence type="ECO:0000313" key="1">
    <source>
        <dbReference type="EMBL" id="KKK55226.1"/>
    </source>
</evidence>
<dbReference type="EMBL" id="LAZR01065597">
    <property type="protein sequence ID" value="KKK55226.1"/>
    <property type="molecule type" value="Genomic_DNA"/>
</dbReference>
<protein>
    <submittedName>
        <fullName evidence="1">Uncharacterized protein</fullName>
    </submittedName>
</protein>
<organism evidence="1">
    <name type="scientific">marine sediment metagenome</name>
    <dbReference type="NCBI Taxonomy" id="412755"/>
    <lineage>
        <taxon>unclassified sequences</taxon>
        <taxon>metagenomes</taxon>
        <taxon>ecological metagenomes</taxon>
    </lineage>
</organism>
<dbReference type="AlphaFoldDB" id="A0A0F8Z557"/>
<comment type="caution">
    <text evidence="1">The sequence shown here is derived from an EMBL/GenBank/DDBJ whole genome shotgun (WGS) entry which is preliminary data.</text>
</comment>
<proteinExistence type="predicted"/>
<accession>A0A0F8Z557</accession>
<name>A0A0F8Z557_9ZZZZ</name>
<sequence length="68" mass="8227">MLHRLINWLRGIDPLEEETWRIIRLKGTMPLREWLELAEAHYTLLTKRLEREKNQIQVLLGSMSDGQW</sequence>
<gene>
    <name evidence="1" type="ORF">LCGC14_3076700</name>
</gene>
<reference evidence="1" key="1">
    <citation type="journal article" date="2015" name="Nature">
        <title>Complex archaea that bridge the gap between prokaryotes and eukaryotes.</title>
        <authorList>
            <person name="Spang A."/>
            <person name="Saw J.H."/>
            <person name="Jorgensen S.L."/>
            <person name="Zaremba-Niedzwiedzka K."/>
            <person name="Martijn J."/>
            <person name="Lind A.E."/>
            <person name="van Eijk R."/>
            <person name="Schleper C."/>
            <person name="Guy L."/>
            <person name="Ettema T.J."/>
        </authorList>
    </citation>
    <scope>NUCLEOTIDE SEQUENCE</scope>
</reference>